<dbReference type="GO" id="GO:0005886">
    <property type="term" value="C:plasma membrane"/>
    <property type="evidence" value="ECO:0007669"/>
    <property type="project" value="UniProtKB-SubCell"/>
</dbReference>
<keyword evidence="5 7" id="KW-1133">Transmembrane helix</keyword>
<dbReference type="GO" id="GO:0055085">
    <property type="term" value="P:transmembrane transport"/>
    <property type="evidence" value="ECO:0007669"/>
    <property type="project" value="InterPro"/>
</dbReference>
<dbReference type="Pfam" id="PF00528">
    <property type="entry name" value="BPD_transp_1"/>
    <property type="match status" value="1"/>
</dbReference>
<reference evidence="11" key="1">
    <citation type="journal article" date="2021" name="Int. J. Syst. Evol. Microbiol.">
        <title>Actinocatenispora comari sp. nov., an endophytic actinomycete isolated from aerial parts of Comarum salesowianum.</title>
        <authorList>
            <person name="Oyunbileg N."/>
            <person name="Iizaka Y."/>
            <person name="Hamada M."/>
            <person name="Davaapurev B.O."/>
            <person name="Fukumoto A."/>
            <person name="Tsetseg B."/>
            <person name="Kato F."/>
            <person name="Tamura T."/>
            <person name="Batkhuu J."/>
            <person name="Anzai Y."/>
        </authorList>
    </citation>
    <scope>NUCLEOTIDE SEQUENCE [LARGE SCALE GENOMIC DNA]</scope>
    <source>
        <strain evidence="11">NUM-2625</strain>
    </source>
</reference>
<dbReference type="RefSeq" id="WP_207128338.1">
    <property type="nucleotide sequence ID" value="NZ_BOPO01000126.1"/>
</dbReference>
<feature type="transmembrane region" description="Helical" evidence="7">
    <location>
        <begin position="177"/>
        <end position="201"/>
    </location>
</feature>
<dbReference type="InterPro" id="IPR000515">
    <property type="entry name" value="MetI-like"/>
</dbReference>
<organism evidence="10 11">
    <name type="scientific">Actinocatenispora comari</name>
    <dbReference type="NCBI Taxonomy" id="2807577"/>
    <lineage>
        <taxon>Bacteria</taxon>
        <taxon>Bacillati</taxon>
        <taxon>Actinomycetota</taxon>
        <taxon>Actinomycetes</taxon>
        <taxon>Micromonosporales</taxon>
        <taxon>Micromonosporaceae</taxon>
        <taxon>Actinocatenispora</taxon>
    </lineage>
</organism>
<evidence type="ECO:0000313" key="10">
    <source>
        <dbReference type="EMBL" id="GIL30742.1"/>
    </source>
</evidence>
<dbReference type="Proteomes" id="UP000614996">
    <property type="component" value="Unassembled WGS sequence"/>
</dbReference>
<dbReference type="EMBL" id="BOPO01000126">
    <property type="protein sequence ID" value="GIL30742.1"/>
    <property type="molecule type" value="Genomic_DNA"/>
</dbReference>
<evidence type="ECO:0000313" key="11">
    <source>
        <dbReference type="Proteomes" id="UP000614996"/>
    </source>
</evidence>
<feature type="compositionally biased region" description="Low complexity" evidence="8">
    <location>
        <begin position="11"/>
        <end position="28"/>
    </location>
</feature>
<keyword evidence="11" id="KW-1185">Reference proteome</keyword>
<evidence type="ECO:0000256" key="6">
    <source>
        <dbReference type="ARBA" id="ARBA00023136"/>
    </source>
</evidence>
<feature type="compositionally biased region" description="Basic and acidic residues" evidence="8">
    <location>
        <begin position="1"/>
        <end position="10"/>
    </location>
</feature>
<evidence type="ECO:0000256" key="5">
    <source>
        <dbReference type="ARBA" id="ARBA00022989"/>
    </source>
</evidence>
<evidence type="ECO:0000256" key="2">
    <source>
        <dbReference type="ARBA" id="ARBA00022448"/>
    </source>
</evidence>
<feature type="transmembrane region" description="Helical" evidence="7">
    <location>
        <begin position="277"/>
        <end position="299"/>
    </location>
</feature>
<comment type="subcellular location">
    <subcellularLocation>
        <location evidence="1 7">Cell membrane</location>
        <topology evidence="1 7">Multi-pass membrane protein</topology>
    </subcellularLocation>
</comment>
<proteinExistence type="inferred from homology"/>
<dbReference type="PANTHER" id="PTHR30151">
    <property type="entry name" value="ALKANE SULFONATE ABC TRANSPORTER-RELATED, MEMBRANE SUBUNIT"/>
    <property type="match status" value="1"/>
</dbReference>
<keyword evidence="6 7" id="KW-0472">Membrane</keyword>
<evidence type="ECO:0000256" key="4">
    <source>
        <dbReference type="ARBA" id="ARBA00022692"/>
    </source>
</evidence>
<dbReference type="CDD" id="cd06261">
    <property type="entry name" value="TM_PBP2"/>
    <property type="match status" value="1"/>
</dbReference>
<comment type="caution">
    <text evidence="10">The sequence shown here is derived from an EMBL/GenBank/DDBJ whole genome shotgun (WGS) entry which is preliminary data.</text>
</comment>
<dbReference type="Gene3D" id="1.10.3720.10">
    <property type="entry name" value="MetI-like"/>
    <property type="match status" value="1"/>
</dbReference>
<dbReference type="SUPFAM" id="SSF161098">
    <property type="entry name" value="MetI-like"/>
    <property type="match status" value="1"/>
</dbReference>
<keyword evidence="2 7" id="KW-0813">Transport</keyword>
<dbReference type="PANTHER" id="PTHR30151:SF40">
    <property type="entry name" value="TRANSPORT SYSTEM INTEGRAL MEMBRANE PROTEIN"/>
    <property type="match status" value="1"/>
</dbReference>
<feature type="transmembrane region" description="Helical" evidence="7">
    <location>
        <begin position="66"/>
        <end position="84"/>
    </location>
</feature>
<dbReference type="PROSITE" id="PS50928">
    <property type="entry name" value="ABC_TM1"/>
    <property type="match status" value="1"/>
</dbReference>
<keyword evidence="3" id="KW-1003">Cell membrane</keyword>
<evidence type="ECO:0000259" key="9">
    <source>
        <dbReference type="PROSITE" id="PS50928"/>
    </source>
</evidence>
<feature type="region of interest" description="Disordered" evidence="8">
    <location>
        <begin position="1"/>
        <end position="37"/>
    </location>
</feature>
<evidence type="ECO:0000256" key="8">
    <source>
        <dbReference type="SAM" id="MobiDB-lite"/>
    </source>
</evidence>
<feature type="transmembrane region" description="Helical" evidence="7">
    <location>
        <begin position="151"/>
        <end position="171"/>
    </location>
</feature>
<name>A0A8J4EMT9_9ACTN</name>
<feature type="transmembrane region" description="Helical" evidence="7">
    <location>
        <begin position="120"/>
        <end position="139"/>
    </location>
</feature>
<dbReference type="AlphaFoldDB" id="A0A8J4EMT9"/>
<evidence type="ECO:0000256" key="1">
    <source>
        <dbReference type="ARBA" id="ARBA00004651"/>
    </source>
</evidence>
<dbReference type="InterPro" id="IPR035906">
    <property type="entry name" value="MetI-like_sf"/>
</dbReference>
<keyword evidence="4 7" id="KW-0812">Transmembrane</keyword>
<evidence type="ECO:0000256" key="7">
    <source>
        <dbReference type="RuleBase" id="RU363032"/>
    </source>
</evidence>
<gene>
    <name evidence="10" type="primary">ssuC_2</name>
    <name evidence="10" type="ORF">NUM_59960</name>
</gene>
<accession>A0A8J4EMT9</accession>
<comment type="similarity">
    <text evidence="7">Belongs to the binding-protein-dependent transport system permease family.</text>
</comment>
<sequence>MATDTNHDGVRPSPVGPAASAGRAATPGGTAGGSGQELSGLDALELAGAGRDRWWARVGRGAWPKLLALALVLVGWQLVVWSGWKPDYLLPGPVAVARGLADIVPTADFASAVATTMRRAVTGFAFAAVVGFVLGILVARIRVLRAAIGSMITALQTMPSIAWFPLAILLYQLTEGAIEFVIVLGAAPAIANGVIAGVDYVPPVLVRVGRNLGARGVGLYRHVIAPAALPSVLAGMKQGWAFAWHSLMAGELLVTIANRPALGQLLGVYRDQSDSLHLIGIMLVVLAIGLMVDAGFGAVNGAIRRRRGMT</sequence>
<feature type="domain" description="ABC transmembrane type-1" evidence="9">
    <location>
        <begin position="113"/>
        <end position="294"/>
    </location>
</feature>
<evidence type="ECO:0000256" key="3">
    <source>
        <dbReference type="ARBA" id="ARBA00022475"/>
    </source>
</evidence>
<protein>
    <submittedName>
        <fullName evidence="10">Sulfate ABC transporter permease</fullName>
    </submittedName>
</protein>